<dbReference type="AlphaFoldDB" id="A0A0R3CZR9"/>
<dbReference type="EMBL" id="LJYG01000112">
    <property type="protein sequence ID" value="KRQ00645.1"/>
    <property type="molecule type" value="Genomic_DNA"/>
</dbReference>
<dbReference type="Proteomes" id="UP000051936">
    <property type="component" value="Unassembled WGS sequence"/>
</dbReference>
<keyword evidence="2" id="KW-1185">Reference proteome</keyword>
<accession>A0A0R3CZR9</accession>
<comment type="caution">
    <text evidence="1">The sequence shown here is derived from an EMBL/GenBank/DDBJ whole genome shotgun (WGS) entry which is preliminary data.</text>
</comment>
<dbReference type="STRING" id="989370.AOQ71_37005"/>
<dbReference type="RefSeq" id="WP_057757838.1">
    <property type="nucleotide sequence ID" value="NZ_LJYG01000112.1"/>
</dbReference>
<dbReference type="OrthoDB" id="2229810at2"/>
<protein>
    <submittedName>
        <fullName evidence="1">Uncharacterized protein</fullName>
    </submittedName>
</protein>
<proteinExistence type="predicted"/>
<evidence type="ECO:0000313" key="2">
    <source>
        <dbReference type="Proteomes" id="UP000051936"/>
    </source>
</evidence>
<dbReference type="InterPro" id="IPR046702">
    <property type="entry name" value="DUF6572"/>
</dbReference>
<name>A0A0R3CZR9_9BRAD</name>
<reference evidence="1 2" key="1">
    <citation type="submission" date="2015-09" db="EMBL/GenBank/DDBJ databases">
        <title>Draft Genome Sequence of Bradyrhizobium manausense Strain BR 3351T, a Novel Symbiotic Nitrogen-Fixing Alphaproteobacterium Isolated from Brazilian Amazon Rain Forest.</title>
        <authorList>
            <person name="De Araujo J.L."/>
            <person name="Zilli J.E."/>
        </authorList>
    </citation>
    <scope>NUCLEOTIDE SEQUENCE [LARGE SCALE GENOMIC DNA]</scope>
    <source>
        <strain evidence="1 2">BR3351</strain>
    </source>
</reference>
<gene>
    <name evidence="1" type="ORF">AOQ71_37005</name>
</gene>
<sequence length="106" mass="11888">MSLDNSEVVDAIGTEARDGTVVLSIIDGWDWDDEQRHLRALQDKFNAYFGFVESKQIYEVYPEADGKPLRIDIISRFPIPQRGLAFLEKVSAVAAQLNIAVAHRGL</sequence>
<dbReference type="Pfam" id="PF20212">
    <property type="entry name" value="DUF6572"/>
    <property type="match status" value="1"/>
</dbReference>
<evidence type="ECO:0000313" key="1">
    <source>
        <dbReference type="EMBL" id="KRQ00645.1"/>
    </source>
</evidence>
<organism evidence="1 2">
    <name type="scientific">Bradyrhizobium manausense</name>
    <dbReference type="NCBI Taxonomy" id="989370"/>
    <lineage>
        <taxon>Bacteria</taxon>
        <taxon>Pseudomonadati</taxon>
        <taxon>Pseudomonadota</taxon>
        <taxon>Alphaproteobacteria</taxon>
        <taxon>Hyphomicrobiales</taxon>
        <taxon>Nitrobacteraceae</taxon>
        <taxon>Bradyrhizobium</taxon>
    </lineage>
</organism>